<dbReference type="eggNOG" id="COG0584">
    <property type="taxonomic scope" value="Bacteria"/>
</dbReference>
<dbReference type="AlphaFoldDB" id="G9WHD4"/>
<dbReference type="PROSITE" id="PS51704">
    <property type="entry name" value="GP_PDE"/>
    <property type="match status" value="1"/>
</dbReference>
<dbReference type="PANTHER" id="PTHR46211:SF1">
    <property type="entry name" value="GLYCEROPHOSPHODIESTER PHOSPHODIESTERASE, CYTOPLASMIC"/>
    <property type="match status" value="1"/>
</dbReference>
<comment type="caution">
    <text evidence="2">The sequence shown here is derived from an EMBL/GenBank/DDBJ whole genome shotgun (WGS) entry which is preliminary data.</text>
</comment>
<organism evidence="2 3">
    <name type="scientific">Oenococcus kitaharae DSM 17330</name>
    <dbReference type="NCBI Taxonomy" id="1045004"/>
    <lineage>
        <taxon>Bacteria</taxon>
        <taxon>Bacillati</taxon>
        <taxon>Bacillota</taxon>
        <taxon>Bacilli</taxon>
        <taxon>Lactobacillales</taxon>
        <taxon>Lactobacillaceae</taxon>
        <taxon>Oenococcus</taxon>
    </lineage>
</organism>
<dbReference type="InterPro" id="IPR017946">
    <property type="entry name" value="PLC-like_Pdiesterase_TIM-brl"/>
</dbReference>
<gene>
    <name evidence="2" type="ORF">OKIT_1856</name>
</gene>
<dbReference type="Pfam" id="PF03009">
    <property type="entry name" value="GDPD"/>
    <property type="match status" value="1"/>
</dbReference>
<accession>G9WHD4</accession>
<dbReference type="STRING" id="336988.NT96_06540"/>
<dbReference type="SUPFAM" id="SSF51695">
    <property type="entry name" value="PLC-like phosphodiesterases"/>
    <property type="match status" value="1"/>
</dbReference>
<dbReference type="PATRIC" id="fig|1045004.4.peg.1826"/>
<dbReference type="RefSeq" id="WP_007747343.1">
    <property type="nucleotide sequence ID" value="NZ_CM001398.1"/>
</dbReference>
<dbReference type="InterPro" id="IPR030395">
    <property type="entry name" value="GP_PDE_dom"/>
</dbReference>
<evidence type="ECO:0000259" key="1">
    <source>
        <dbReference type="PROSITE" id="PS51704"/>
    </source>
</evidence>
<reference evidence="2 3" key="1">
    <citation type="journal article" date="2012" name="PLoS ONE">
        <title>Functional divergence in the genus oenococcus as predicted by genome sequencing of the newly-described species, Oenococcus kitaharae.</title>
        <authorList>
            <person name="Borneman A.R."/>
            <person name="McCarthy J.M."/>
            <person name="Chambers P.J."/>
            <person name="Bartowsky E.J."/>
        </authorList>
    </citation>
    <scope>NUCLEOTIDE SEQUENCE [LARGE SCALE GENOMIC DNA]</scope>
    <source>
        <strain evidence="3">DSM17330</strain>
    </source>
</reference>
<name>G9WHD4_9LACO</name>
<dbReference type="PANTHER" id="PTHR46211">
    <property type="entry name" value="GLYCEROPHOSPHORYL DIESTER PHOSPHODIESTERASE"/>
    <property type="match status" value="1"/>
</dbReference>
<feature type="domain" description="GP-PDE" evidence="1">
    <location>
        <begin position="6"/>
        <end position="227"/>
    </location>
</feature>
<dbReference type="GO" id="GO:0008081">
    <property type="term" value="F:phosphoric diester hydrolase activity"/>
    <property type="evidence" value="ECO:0007669"/>
    <property type="project" value="InterPro"/>
</dbReference>
<evidence type="ECO:0000313" key="3">
    <source>
        <dbReference type="Proteomes" id="UP000004959"/>
    </source>
</evidence>
<proteinExistence type="predicted"/>
<protein>
    <submittedName>
        <fullName evidence="2">Glycerophosphoryl diester phosphodiesterase</fullName>
    </submittedName>
</protein>
<sequence>MSDKKTLIFAHRGIPALIAENSLSSFRYAVEHHADGIEFDVHLTKDRIPVIMHDERLDRTSDSSGFIKDKTFAELRQNHLKDGQQIPSLKEFLELVNQQPIRLNLEFKTDMFHYENIENIVMDMVSRYDLKFPVIYSSFYLNSLRNGYAIDPTGQYCFLHARYVHNPEHFMKVNHLAGLHLKHYQKLPGGLPQRIWTVDDPSEEKKLLKKGVAGIFTNNFLQAGQVAAFFQ</sequence>
<dbReference type="Gene3D" id="3.20.20.190">
    <property type="entry name" value="Phosphatidylinositol (PI) phosphodiesterase"/>
    <property type="match status" value="1"/>
</dbReference>
<evidence type="ECO:0000313" key="2">
    <source>
        <dbReference type="EMBL" id="EHN59926.1"/>
    </source>
</evidence>
<dbReference type="Proteomes" id="UP000004959">
    <property type="component" value="Chromosome"/>
</dbReference>
<dbReference type="OrthoDB" id="384721at2"/>
<dbReference type="GO" id="GO:0006629">
    <property type="term" value="P:lipid metabolic process"/>
    <property type="evidence" value="ECO:0007669"/>
    <property type="project" value="InterPro"/>
</dbReference>
<dbReference type="EMBL" id="AFVZ01000001">
    <property type="protein sequence ID" value="EHN59926.1"/>
    <property type="molecule type" value="Genomic_DNA"/>
</dbReference>
<dbReference type="HOGENOM" id="CLU_030006_3_3_9"/>
<keyword evidence="3" id="KW-1185">Reference proteome</keyword>